<feature type="non-terminal residue" evidence="1">
    <location>
        <position position="72"/>
    </location>
</feature>
<evidence type="ECO:0000313" key="1">
    <source>
        <dbReference type="EMBL" id="KAJ2923626.1"/>
    </source>
</evidence>
<dbReference type="Proteomes" id="UP001140091">
    <property type="component" value="Unassembled WGS sequence"/>
</dbReference>
<comment type="caution">
    <text evidence="1">The sequence shown here is derived from an EMBL/GenBank/DDBJ whole genome shotgun (WGS) entry which is preliminary data.</text>
</comment>
<dbReference type="EMBL" id="JANBPK010001305">
    <property type="protein sequence ID" value="KAJ2923626.1"/>
    <property type="molecule type" value="Genomic_DNA"/>
</dbReference>
<name>A0A9W8IVA6_9AGAR</name>
<dbReference type="OrthoDB" id="3226274at2759"/>
<gene>
    <name evidence="1" type="ORF">H1R20_g13471</name>
</gene>
<protein>
    <submittedName>
        <fullName evidence="1">Uncharacterized protein</fullName>
    </submittedName>
</protein>
<sequence>MAPQTTAVEKAVICTLKRDGKSIEAINKELKRLPNGRSLTKRAINRIYARYGDKENYDEVGHRPGAPRKLTP</sequence>
<accession>A0A9W8IVA6</accession>
<reference evidence="1" key="1">
    <citation type="submission" date="2022-06" db="EMBL/GenBank/DDBJ databases">
        <title>Genome Sequence of Candolleomyces eurysporus.</title>
        <authorList>
            <person name="Buettner E."/>
        </authorList>
    </citation>
    <scope>NUCLEOTIDE SEQUENCE</scope>
    <source>
        <strain evidence="1">VTCC 930004</strain>
    </source>
</reference>
<evidence type="ECO:0000313" key="2">
    <source>
        <dbReference type="Proteomes" id="UP001140091"/>
    </source>
</evidence>
<keyword evidence="2" id="KW-1185">Reference proteome</keyword>
<proteinExistence type="predicted"/>
<dbReference type="AlphaFoldDB" id="A0A9W8IVA6"/>
<organism evidence="1 2">
    <name type="scientific">Candolleomyces eurysporus</name>
    <dbReference type="NCBI Taxonomy" id="2828524"/>
    <lineage>
        <taxon>Eukaryota</taxon>
        <taxon>Fungi</taxon>
        <taxon>Dikarya</taxon>
        <taxon>Basidiomycota</taxon>
        <taxon>Agaricomycotina</taxon>
        <taxon>Agaricomycetes</taxon>
        <taxon>Agaricomycetidae</taxon>
        <taxon>Agaricales</taxon>
        <taxon>Agaricineae</taxon>
        <taxon>Psathyrellaceae</taxon>
        <taxon>Candolleomyces</taxon>
    </lineage>
</organism>